<sequence>MAGSVFFLEFPATDLKPQASYAVTARHVIEGIRGLGISEICLRLNDVNGEAFWEKVPLNYWYLAEDRTIDIAIFPTGLGSHVDHLYVTARDGVNLEIVKKHNVGVGDEVFITGLFLPHHGTNRNTPIVRIGNIASLAEEKVSTKLGNIDAYLIEARSIGGLSGSPVFLNLGNTRRIDGQVRLSEGGNPIFLLGLIHGHFDVKENLVDHLTEDSNQAANYANVNMGIAIVIPFLKINEIVDQYEKSGLNLRDISGNDAPSR</sequence>
<evidence type="ECO:0000313" key="1">
    <source>
        <dbReference type="EMBL" id="NHZ38233.1"/>
    </source>
</evidence>
<gene>
    <name evidence="1" type="ORF">F0185_32310</name>
</gene>
<dbReference type="Proteomes" id="UP000785613">
    <property type="component" value="Unassembled WGS sequence"/>
</dbReference>
<dbReference type="InterPro" id="IPR009003">
    <property type="entry name" value="Peptidase_S1_PA"/>
</dbReference>
<dbReference type="RefSeq" id="WP_167232575.1">
    <property type="nucleotide sequence ID" value="NZ_VUYU01000043.1"/>
</dbReference>
<evidence type="ECO:0000313" key="2">
    <source>
        <dbReference type="Proteomes" id="UP000785613"/>
    </source>
</evidence>
<evidence type="ECO:0008006" key="3">
    <source>
        <dbReference type="Google" id="ProtNLM"/>
    </source>
</evidence>
<comment type="caution">
    <text evidence="1">The sequence shown here is derived from an EMBL/GenBank/DDBJ whole genome shotgun (WGS) entry which is preliminary data.</text>
</comment>
<dbReference type="SUPFAM" id="SSF50494">
    <property type="entry name" value="Trypsin-like serine proteases"/>
    <property type="match status" value="1"/>
</dbReference>
<accession>A0ABX0LTQ0</accession>
<name>A0ABX0LTQ0_9BURK</name>
<reference evidence="1 2" key="1">
    <citation type="submission" date="2019-09" db="EMBL/GenBank/DDBJ databases">
        <title>Taxonomy of Antarctic Massilia spp.: description of Massilia rubra sp. nov., Massilia aquatica sp. nov., Massilia mucilaginosa sp. nov., Massilia frigida sp. nov. isolated from streams, lakes and regoliths.</title>
        <authorList>
            <person name="Holochova P."/>
            <person name="Sedlacek I."/>
            <person name="Kralova S."/>
            <person name="Maslanova I."/>
            <person name="Busse H.-J."/>
            <person name="Stankova E."/>
            <person name="Vrbovska V."/>
            <person name="Kovarovic V."/>
            <person name="Bartak M."/>
            <person name="Svec P."/>
            <person name="Pantucek R."/>
        </authorList>
    </citation>
    <scope>NUCLEOTIDE SEQUENCE [LARGE SCALE GENOMIC DNA]</scope>
    <source>
        <strain evidence="1 2">CCM 8692</strain>
    </source>
</reference>
<dbReference type="EMBL" id="VUYU01000043">
    <property type="protein sequence ID" value="NHZ38233.1"/>
    <property type="molecule type" value="Genomic_DNA"/>
</dbReference>
<keyword evidence="2" id="KW-1185">Reference proteome</keyword>
<proteinExistence type="predicted"/>
<organism evidence="1 2">
    <name type="scientific">Massilia rubra</name>
    <dbReference type="NCBI Taxonomy" id="2607910"/>
    <lineage>
        <taxon>Bacteria</taxon>
        <taxon>Pseudomonadati</taxon>
        <taxon>Pseudomonadota</taxon>
        <taxon>Betaproteobacteria</taxon>
        <taxon>Burkholderiales</taxon>
        <taxon>Oxalobacteraceae</taxon>
        <taxon>Telluria group</taxon>
        <taxon>Massilia</taxon>
    </lineage>
</organism>
<protein>
    <recommendedName>
        <fullName evidence="3">Serine protease</fullName>
    </recommendedName>
</protein>